<evidence type="ECO:0000259" key="1">
    <source>
        <dbReference type="Pfam" id="PF00535"/>
    </source>
</evidence>
<name>A0ABQ5WE20_9HYPH</name>
<dbReference type="Proteomes" id="UP001156691">
    <property type="component" value="Unassembled WGS sequence"/>
</dbReference>
<gene>
    <name evidence="2" type="primary">exoM</name>
    <name evidence="2" type="ORF">GCM10010862_52270</name>
</gene>
<organism evidence="2 3">
    <name type="scientific">Devosia nitrariae</name>
    <dbReference type="NCBI Taxonomy" id="2071872"/>
    <lineage>
        <taxon>Bacteria</taxon>
        <taxon>Pseudomonadati</taxon>
        <taxon>Pseudomonadota</taxon>
        <taxon>Alphaproteobacteria</taxon>
        <taxon>Hyphomicrobiales</taxon>
        <taxon>Devosiaceae</taxon>
        <taxon>Devosia</taxon>
    </lineage>
</organism>
<accession>A0ABQ5WE20</accession>
<reference evidence="3" key="1">
    <citation type="journal article" date="2019" name="Int. J. Syst. Evol. Microbiol.">
        <title>The Global Catalogue of Microorganisms (GCM) 10K type strain sequencing project: providing services to taxonomists for standard genome sequencing and annotation.</title>
        <authorList>
            <consortium name="The Broad Institute Genomics Platform"/>
            <consortium name="The Broad Institute Genome Sequencing Center for Infectious Disease"/>
            <person name="Wu L."/>
            <person name="Ma J."/>
        </authorList>
    </citation>
    <scope>NUCLEOTIDE SEQUENCE [LARGE SCALE GENOMIC DNA]</scope>
    <source>
        <strain evidence="3">NBRC 112416</strain>
    </source>
</reference>
<sequence length="302" mass="32329">MAARSIDICICTFRRPHLAETLKSVAALEVSDAEVRVIVSDNDVTPSARPLVERIAGTFPFPVTYLHSPAANISIARNACLEAVDAQYLAFVDDDETVSPGWLAHLLQAAEATDADAVLGPVKAVYAPTSPGWLIEGDFHSTAPVHVAGSIYTGYTCNVLIRWSPPISALRFDLALGKSGGEDTDFFYRLSDLGGVIVEAPEALVYEPVPDNRADMRWLLNRRLRAGQTHGMRLKAAGGGPTFSAAGLAAAKAGYCIVMTAVMAFSPVHWRRNLLRAVMHIGVLGGIFGARQAVHYGQGETS</sequence>
<proteinExistence type="predicted"/>
<dbReference type="Pfam" id="PF00535">
    <property type="entry name" value="Glycos_transf_2"/>
    <property type="match status" value="1"/>
</dbReference>
<keyword evidence="3" id="KW-1185">Reference proteome</keyword>
<comment type="caution">
    <text evidence="2">The sequence shown here is derived from an EMBL/GenBank/DDBJ whole genome shotgun (WGS) entry which is preliminary data.</text>
</comment>
<evidence type="ECO:0000313" key="3">
    <source>
        <dbReference type="Proteomes" id="UP001156691"/>
    </source>
</evidence>
<feature type="domain" description="Glycosyltransferase 2-like" evidence="1">
    <location>
        <begin position="8"/>
        <end position="136"/>
    </location>
</feature>
<protein>
    <submittedName>
        <fullName evidence="2">Succinoglycan biosynthesis protein ExoM</fullName>
    </submittedName>
</protein>
<dbReference type="PANTHER" id="PTHR43685">
    <property type="entry name" value="GLYCOSYLTRANSFERASE"/>
    <property type="match status" value="1"/>
</dbReference>
<dbReference type="Gene3D" id="3.90.550.10">
    <property type="entry name" value="Spore Coat Polysaccharide Biosynthesis Protein SpsA, Chain A"/>
    <property type="match status" value="1"/>
</dbReference>
<dbReference type="InterPro" id="IPR050834">
    <property type="entry name" value="Glycosyltransf_2"/>
</dbReference>
<dbReference type="InterPro" id="IPR001173">
    <property type="entry name" value="Glyco_trans_2-like"/>
</dbReference>
<dbReference type="SUPFAM" id="SSF53448">
    <property type="entry name" value="Nucleotide-diphospho-sugar transferases"/>
    <property type="match status" value="1"/>
</dbReference>
<dbReference type="InterPro" id="IPR029044">
    <property type="entry name" value="Nucleotide-diphossugar_trans"/>
</dbReference>
<dbReference type="PANTHER" id="PTHR43685:SF3">
    <property type="entry name" value="SLR2126 PROTEIN"/>
    <property type="match status" value="1"/>
</dbReference>
<dbReference type="RefSeq" id="WP_284343363.1">
    <property type="nucleotide sequence ID" value="NZ_BSNS01000026.1"/>
</dbReference>
<dbReference type="EMBL" id="BSNS01000026">
    <property type="protein sequence ID" value="GLQ57968.1"/>
    <property type="molecule type" value="Genomic_DNA"/>
</dbReference>
<evidence type="ECO:0000313" key="2">
    <source>
        <dbReference type="EMBL" id="GLQ57968.1"/>
    </source>
</evidence>